<sequence length="417" mass="43136">MLVDTNALVDAHVRTEMTIAEVMGRYAVGDLSPDMPSYPGEKARLSQTVQQAKQNLLSISADIGELSHAARGSDFSHRGAAAAYAFSFRDIIDNLNGMMAAADASLGALSAVLQAIARGELTGQMDEAAPGVFGQMSRHSNTTVAQLTGMIGQIQHGARRIDEAAAGIAHGNGELSARTKDQTACLHDTTAAIRTLAAAVQHNASLAQEANGLSLAATGAATEGRRATGDVVEMMQRIEASSLRIADITAVIDGIAFQTNILALIAAVEAARAGEHGQVIAVVAGEVRTLAQRSAAAAREIRGLIVDANSQVAEGSARVERAGQTMEQIVERAGRVQAMIIEIATSSQAQSGDIARVDEGLDRLAGMNGLNSQLADVAASAARSMKDEAVLLGDAVSVFTLQPAPTTARRRVVGAAA</sequence>
<evidence type="ECO:0000256" key="4">
    <source>
        <dbReference type="PROSITE-ProRule" id="PRU00284"/>
    </source>
</evidence>
<dbReference type="PRINTS" id="PR00260">
    <property type="entry name" value="CHEMTRNSDUCR"/>
</dbReference>
<dbReference type="GO" id="GO:0006935">
    <property type="term" value="P:chemotaxis"/>
    <property type="evidence" value="ECO:0007669"/>
    <property type="project" value="InterPro"/>
</dbReference>
<dbReference type="SUPFAM" id="SSF58104">
    <property type="entry name" value="Methyl-accepting chemotaxis protein (MCP) signaling domain"/>
    <property type="match status" value="1"/>
</dbReference>
<dbReference type="GO" id="GO:0004888">
    <property type="term" value="F:transmembrane signaling receptor activity"/>
    <property type="evidence" value="ECO:0007669"/>
    <property type="project" value="InterPro"/>
</dbReference>
<comment type="similarity">
    <text evidence="3">Belongs to the methyl-accepting chemotaxis (MCP) protein family.</text>
</comment>
<dbReference type="EMBL" id="WNDS01000005">
    <property type="protein sequence ID" value="KAF1013394.1"/>
    <property type="molecule type" value="Genomic_DNA"/>
</dbReference>
<dbReference type="Pfam" id="PF18575">
    <property type="entry name" value="HAMP_N3"/>
    <property type="match status" value="1"/>
</dbReference>
<dbReference type="GO" id="GO:0005886">
    <property type="term" value="C:plasma membrane"/>
    <property type="evidence" value="ECO:0007669"/>
    <property type="project" value="TreeGrafter"/>
</dbReference>
<keyword evidence="2 4" id="KW-0807">Transducer</keyword>
<dbReference type="PROSITE" id="PS50885">
    <property type="entry name" value="HAMP"/>
    <property type="match status" value="1"/>
</dbReference>
<dbReference type="InterPro" id="IPR004089">
    <property type="entry name" value="MCPsignal_dom"/>
</dbReference>
<evidence type="ECO:0000256" key="3">
    <source>
        <dbReference type="ARBA" id="ARBA00029447"/>
    </source>
</evidence>
<reference evidence="8" key="1">
    <citation type="journal article" date="2020" name="MBio">
        <title>Horizontal gene transfer to a defensive symbiont with a reduced genome amongst a multipartite beetle microbiome.</title>
        <authorList>
            <person name="Waterworth S.C."/>
            <person name="Florez L.V."/>
            <person name="Rees E.R."/>
            <person name="Hertweck C."/>
            <person name="Kaltenpoth M."/>
            <person name="Kwan J.C."/>
        </authorList>
    </citation>
    <scope>NUCLEOTIDE SEQUENCE [LARGE SCALE GENOMIC DNA]</scope>
</reference>
<feature type="domain" description="HAMP" evidence="6">
    <location>
        <begin position="100"/>
        <end position="152"/>
    </location>
</feature>
<dbReference type="Proteomes" id="UP000487117">
    <property type="component" value="Unassembled WGS sequence"/>
</dbReference>
<evidence type="ECO:0000259" key="5">
    <source>
        <dbReference type="PROSITE" id="PS50111"/>
    </source>
</evidence>
<dbReference type="Pfam" id="PF00015">
    <property type="entry name" value="MCPsignal"/>
    <property type="match status" value="1"/>
</dbReference>
<dbReference type="InterPro" id="IPR004090">
    <property type="entry name" value="Chemotax_Me-accpt_rcpt"/>
</dbReference>
<dbReference type="Gene3D" id="1.10.287.950">
    <property type="entry name" value="Methyl-accepting chemotaxis protein"/>
    <property type="match status" value="1"/>
</dbReference>
<dbReference type="InterPro" id="IPR051310">
    <property type="entry name" value="MCP_chemotaxis"/>
</dbReference>
<dbReference type="GO" id="GO:0007165">
    <property type="term" value="P:signal transduction"/>
    <property type="evidence" value="ECO:0007669"/>
    <property type="project" value="UniProtKB-KW"/>
</dbReference>
<dbReference type="Gene3D" id="1.20.120.1530">
    <property type="match status" value="2"/>
</dbReference>
<dbReference type="PANTHER" id="PTHR43531:SF14">
    <property type="entry name" value="METHYL-ACCEPTING CHEMOTAXIS PROTEIN I-RELATED"/>
    <property type="match status" value="1"/>
</dbReference>
<dbReference type="Pfam" id="PF18947">
    <property type="entry name" value="HAMP_2"/>
    <property type="match status" value="1"/>
</dbReference>
<feature type="domain" description="Methyl-accepting transducer" evidence="5">
    <location>
        <begin position="157"/>
        <end position="389"/>
    </location>
</feature>
<evidence type="ECO:0000256" key="1">
    <source>
        <dbReference type="ARBA" id="ARBA00022481"/>
    </source>
</evidence>
<dbReference type="PANTHER" id="PTHR43531">
    <property type="entry name" value="PROTEIN ICFG"/>
    <property type="match status" value="1"/>
</dbReference>
<evidence type="ECO:0000313" key="7">
    <source>
        <dbReference type="EMBL" id="KAF1013394.1"/>
    </source>
</evidence>
<protein>
    <submittedName>
        <fullName evidence="7">Methyl-accepting chemotaxis protein III</fullName>
    </submittedName>
</protein>
<comment type="caution">
    <text evidence="7">The sequence shown here is derived from an EMBL/GenBank/DDBJ whole genome shotgun (WGS) entry which is preliminary data.</text>
</comment>
<keyword evidence="1" id="KW-0488">Methylation</keyword>
<organism evidence="7 8">
    <name type="scientific">Stenotrophomonas maltophilia</name>
    <name type="common">Pseudomonas maltophilia</name>
    <name type="synonym">Xanthomonas maltophilia</name>
    <dbReference type="NCBI Taxonomy" id="40324"/>
    <lineage>
        <taxon>Bacteria</taxon>
        <taxon>Pseudomonadati</taxon>
        <taxon>Pseudomonadota</taxon>
        <taxon>Gammaproteobacteria</taxon>
        <taxon>Lysobacterales</taxon>
        <taxon>Lysobacteraceae</taxon>
        <taxon>Stenotrophomonas</taxon>
        <taxon>Stenotrophomonas maltophilia group</taxon>
    </lineage>
</organism>
<proteinExistence type="inferred from homology"/>
<dbReference type="AlphaFoldDB" id="A0A7V8FDS5"/>
<evidence type="ECO:0000313" key="8">
    <source>
        <dbReference type="Proteomes" id="UP000487117"/>
    </source>
</evidence>
<evidence type="ECO:0000256" key="2">
    <source>
        <dbReference type="ARBA" id="ARBA00023224"/>
    </source>
</evidence>
<evidence type="ECO:0000259" key="6">
    <source>
        <dbReference type="PROSITE" id="PS50885"/>
    </source>
</evidence>
<accession>A0A7V8FDS5</accession>
<dbReference type="InterPro" id="IPR041395">
    <property type="entry name" value="McpB_HAMP_3rd"/>
</dbReference>
<dbReference type="PROSITE" id="PS50111">
    <property type="entry name" value="CHEMOTAXIS_TRANSDUC_2"/>
    <property type="match status" value="1"/>
</dbReference>
<gene>
    <name evidence="7" type="primary">trg_2</name>
    <name evidence="7" type="ORF">GAK31_03543</name>
</gene>
<dbReference type="InterPro" id="IPR003660">
    <property type="entry name" value="HAMP_dom"/>
</dbReference>
<dbReference type="SMART" id="SM00283">
    <property type="entry name" value="MA"/>
    <property type="match status" value="1"/>
</dbReference>
<name>A0A7V8FDS5_STEMA</name>